<dbReference type="InterPro" id="IPR017456">
    <property type="entry name" value="CTP_synthase_N"/>
</dbReference>
<feature type="binding site" evidence="11">
    <location>
        <begin position="146"/>
        <end position="148"/>
    </location>
    <ligand>
        <name>CTP</name>
        <dbReference type="ChEBI" id="CHEBI:37563"/>
        <note>allosteric inhibitor</note>
    </ligand>
</feature>
<evidence type="ECO:0000256" key="7">
    <source>
        <dbReference type="ARBA" id="ARBA00022842"/>
    </source>
</evidence>
<dbReference type="Pfam" id="PF06418">
    <property type="entry name" value="CTP_synth_N"/>
    <property type="match status" value="1"/>
</dbReference>
<dbReference type="EC" id="6.3.4.2" evidence="11"/>
<name>A0A397WM49_9ARCH</name>
<sequence>MGRYIFVTGGVLSSVGKGITSSSIGLLLSSRGYNVTIIKIDPYINVDAGTMNPYQHGEVFVTEDGYESDLDLGHYERFLNRDLSRKNNITTGQIYLSVIQKEREGKYLGQTVQIIPHITNEIKERIREVGKDYDITIVEIGGTVGDIESLPFLEAARQMGLEEKCLYVHVSLIPELSTTGEQKTKPTQHSIQELRRIGINPDIIIARSRRLLEPEVRRKIALYSNLREEDVFSNYDVENVYKVPLILEDQGLSKSILKKLELEDRKPDLYRWIEFVEKMENARKKVKIAMIGKYTKLRDSYISIVESLKHAGAYLDIKPQIKWIESTDIERGLIDVEGSLGDVDGAIVLPGFGDRGTEGKIMAIKYLRENKIPTLGICFGLQLSVIEAARNLLGLKDANSTEIDKNTRNPVVDLMEEQKKIVGYGGNMRLGAQKAILVKDTLTYELYGREIVYERHRHRYEINNKYIDALESVGFIVSGYSEKGLVEFMEYRRDIHPFFIGTQGHPEFKSRPLNPHPLFIGLLRSSIR</sequence>
<dbReference type="FunFam" id="3.40.50.880:FF:000002">
    <property type="entry name" value="CTP synthase"/>
    <property type="match status" value="1"/>
</dbReference>
<dbReference type="EMBL" id="MWMI01000005">
    <property type="protein sequence ID" value="RIB35155.1"/>
    <property type="molecule type" value="Genomic_DNA"/>
</dbReference>
<dbReference type="GO" id="GO:0005524">
    <property type="term" value="F:ATP binding"/>
    <property type="evidence" value="ECO:0007669"/>
    <property type="project" value="UniProtKB-KW"/>
</dbReference>
<dbReference type="AlphaFoldDB" id="A0A397WM49"/>
<evidence type="ECO:0000256" key="10">
    <source>
        <dbReference type="ARBA" id="ARBA00047781"/>
    </source>
</evidence>
<dbReference type="GO" id="GO:0042802">
    <property type="term" value="F:identical protein binding"/>
    <property type="evidence" value="ECO:0007669"/>
    <property type="project" value="TreeGrafter"/>
</dbReference>
<dbReference type="SUPFAM" id="SSF52317">
    <property type="entry name" value="Class I glutamine amidotransferase-like"/>
    <property type="match status" value="1"/>
</dbReference>
<dbReference type="SUPFAM" id="SSF52540">
    <property type="entry name" value="P-loop containing nucleoside triphosphate hydrolases"/>
    <property type="match status" value="1"/>
</dbReference>
<accession>A0A397WM49</accession>
<dbReference type="PROSITE" id="PS51273">
    <property type="entry name" value="GATASE_TYPE_1"/>
    <property type="match status" value="1"/>
</dbReference>
<evidence type="ECO:0000256" key="6">
    <source>
        <dbReference type="ARBA" id="ARBA00022840"/>
    </source>
</evidence>
<evidence type="ECO:0000259" key="12">
    <source>
        <dbReference type="Pfam" id="PF00117"/>
    </source>
</evidence>
<evidence type="ECO:0000313" key="14">
    <source>
        <dbReference type="EMBL" id="RIB35155.1"/>
    </source>
</evidence>
<dbReference type="GO" id="GO:0044210">
    <property type="term" value="P:'de novo' CTP biosynthetic process"/>
    <property type="evidence" value="ECO:0007669"/>
    <property type="project" value="UniProtKB-UniRule"/>
</dbReference>
<feature type="binding site" evidence="11">
    <location>
        <begin position="183"/>
        <end position="188"/>
    </location>
    <ligand>
        <name>CTP</name>
        <dbReference type="ChEBI" id="CHEBI:37563"/>
        <note>allosteric inhibitor</note>
    </ligand>
</feature>
<evidence type="ECO:0000256" key="2">
    <source>
        <dbReference type="ARBA" id="ARBA00007533"/>
    </source>
</evidence>
<comment type="activity regulation">
    <text evidence="11">Allosterically activated by GTP, when glutamine is the substrate; GTP has no effect on the reaction when ammonia is the substrate. The allosteric effector GTP functions by stabilizing the protein conformation that binds the tetrahedral intermediate(s) formed during glutamine hydrolysis. Inhibited by the product CTP, via allosteric rather than competitive inhibition.</text>
</comment>
<evidence type="ECO:0000256" key="3">
    <source>
        <dbReference type="ARBA" id="ARBA00022598"/>
    </source>
</evidence>
<dbReference type="CDD" id="cd03113">
    <property type="entry name" value="CTPS_N"/>
    <property type="match status" value="1"/>
</dbReference>
<proteinExistence type="inferred from homology"/>
<feature type="domain" description="Glutamine amidotransferase" evidence="12">
    <location>
        <begin position="297"/>
        <end position="522"/>
    </location>
</feature>
<dbReference type="GO" id="GO:0004359">
    <property type="term" value="F:glutaminase activity"/>
    <property type="evidence" value="ECO:0007669"/>
    <property type="project" value="RHEA"/>
</dbReference>
<dbReference type="UniPathway" id="UPA00159">
    <property type="reaction ID" value="UER00277"/>
</dbReference>
<dbReference type="InterPro" id="IPR004468">
    <property type="entry name" value="CTP_synthase"/>
</dbReference>
<feature type="binding site" evidence="11">
    <location>
        <position position="139"/>
    </location>
    <ligand>
        <name>Mg(2+)</name>
        <dbReference type="ChEBI" id="CHEBI:18420"/>
    </ligand>
</feature>
<keyword evidence="8 11" id="KW-0315">Glutamine amidotransferase</keyword>
<feature type="binding site" evidence="11">
    <location>
        <position position="71"/>
    </location>
    <ligand>
        <name>ATP</name>
        <dbReference type="ChEBI" id="CHEBI:30616"/>
    </ligand>
</feature>
<feature type="binding site" evidence="11">
    <location>
        <position position="237"/>
    </location>
    <ligand>
        <name>ATP</name>
        <dbReference type="ChEBI" id="CHEBI:30616"/>
    </ligand>
</feature>
<evidence type="ECO:0000256" key="5">
    <source>
        <dbReference type="ARBA" id="ARBA00022741"/>
    </source>
</evidence>
<comment type="caution">
    <text evidence="11">Lacks conserved residue(s) required for the propagation of feature annotation.</text>
</comment>
<keyword evidence="7 11" id="KW-0460">Magnesium</keyword>
<dbReference type="GO" id="GO:0019856">
    <property type="term" value="P:pyrimidine nucleobase biosynthetic process"/>
    <property type="evidence" value="ECO:0007669"/>
    <property type="project" value="TreeGrafter"/>
</dbReference>
<dbReference type="GO" id="GO:0097268">
    <property type="term" value="C:cytoophidium"/>
    <property type="evidence" value="ECO:0007669"/>
    <property type="project" value="UniProtKB-ARBA"/>
</dbReference>
<feature type="binding site" evidence="11">
    <location>
        <position position="71"/>
    </location>
    <ligand>
        <name>Mg(2+)</name>
        <dbReference type="ChEBI" id="CHEBI:18420"/>
    </ligand>
</feature>
<feature type="binding site" evidence="11">
    <location>
        <position position="402"/>
    </location>
    <ligand>
        <name>L-glutamine</name>
        <dbReference type="ChEBI" id="CHEBI:58359"/>
    </ligand>
</feature>
<comment type="miscellaneous">
    <text evidence="11">CTPSs have evolved a hybrid strategy for distinguishing between UTP and CTP. The overlapping regions of the product feedback inhibitory and substrate sites recognize a common feature in both compounds, the triphosphate moiety. To differentiate isosteric substrate and product pyrimidine rings, an additional pocket far from the expected kinase/ligase catalytic site, specifically recognizes the cytosine and ribose portions of the product inhibitor.</text>
</comment>
<feature type="binding site" evidence="11">
    <location>
        <begin position="14"/>
        <end position="19"/>
    </location>
    <ligand>
        <name>ATP</name>
        <dbReference type="ChEBI" id="CHEBI:30616"/>
    </ligand>
</feature>
<dbReference type="Gene3D" id="3.40.50.880">
    <property type="match status" value="1"/>
</dbReference>
<organism evidence="14 15">
    <name type="scientific">Candidatus Nanoclepta minutus</name>
    <dbReference type="NCBI Taxonomy" id="1940235"/>
    <lineage>
        <taxon>Archaea</taxon>
        <taxon>Nanobdellota</taxon>
        <taxon>Candidatus Nanoclepta</taxon>
    </lineage>
</organism>
<comment type="pathway">
    <text evidence="1 11">Pyrimidine metabolism; CTP biosynthesis via de novo pathway; CTP from UDP: step 2/2.</text>
</comment>
<comment type="similarity">
    <text evidence="2 11">Belongs to the CTP synthase family.</text>
</comment>
<dbReference type="GO" id="GO:0003883">
    <property type="term" value="F:CTP synthase activity"/>
    <property type="evidence" value="ECO:0007669"/>
    <property type="project" value="UniProtKB-UniRule"/>
</dbReference>
<dbReference type="PANTHER" id="PTHR11550">
    <property type="entry name" value="CTP SYNTHASE"/>
    <property type="match status" value="1"/>
</dbReference>
<evidence type="ECO:0000256" key="11">
    <source>
        <dbReference type="HAMAP-Rule" id="MF_01227"/>
    </source>
</evidence>
<keyword evidence="9 11" id="KW-0665">Pyrimidine biosynthesis</keyword>
<feature type="binding site" evidence="11">
    <location>
        <position position="219"/>
    </location>
    <ligand>
        <name>UTP</name>
        <dbReference type="ChEBI" id="CHEBI:46398"/>
    </ligand>
</feature>
<feature type="binding site" evidence="11">
    <location>
        <position position="13"/>
    </location>
    <ligand>
        <name>CTP</name>
        <dbReference type="ChEBI" id="CHEBI:37563"/>
        <note>allosteric inhibitor</note>
    </ligand>
</feature>
<dbReference type="Pfam" id="PF00117">
    <property type="entry name" value="GATase"/>
    <property type="match status" value="1"/>
</dbReference>
<feature type="binding site" evidence="11">
    <location>
        <position position="459"/>
    </location>
    <ligand>
        <name>L-glutamine</name>
        <dbReference type="ChEBI" id="CHEBI:58359"/>
    </ligand>
</feature>
<feature type="active site" description="Nucleophile; for glutamine hydrolysis" evidence="11">
    <location>
        <position position="378"/>
    </location>
</feature>
<evidence type="ECO:0000256" key="1">
    <source>
        <dbReference type="ARBA" id="ARBA00005171"/>
    </source>
</evidence>
<feature type="region of interest" description="Amidoligase domain" evidence="11">
    <location>
        <begin position="1"/>
        <end position="262"/>
    </location>
</feature>
<dbReference type="Gene3D" id="3.40.50.300">
    <property type="entry name" value="P-loop containing nucleotide triphosphate hydrolases"/>
    <property type="match status" value="1"/>
</dbReference>
<dbReference type="FunFam" id="3.40.50.300:FF:000009">
    <property type="entry name" value="CTP synthase"/>
    <property type="match status" value="1"/>
</dbReference>
<keyword evidence="5 11" id="KW-0547">Nucleotide-binding</keyword>
<feature type="binding site" evidence="11">
    <location>
        <position position="351"/>
    </location>
    <ligand>
        <name>L-glutamine</name>
        <dbReference type="ChEBI" id="CHEBI:58359"/>
    </ligand>
</feature>
<comment type="catalytic activity">
    <reaction evidence="11">
        <text>L-glutamine + H2O = L-glutamate + NH4(+)</text>
        <dbReference type="Rhea" id="RHEA:15889"/>
        <dbReference type="ChEBI" id="CHEBI:15377"/>
        <dbReference type="ChEBI" id="CHEBI:28938"/>
        <dbReference type="ChEBI" id="CHEBI:29985"/>
        <dbReference type="ChEBI" id="CHEBI:58359"/>
    </reaction>
</comment>
<feature type="domain" description="CTP synthase N-terminal" evidence="13">
    <location>
        <begin position="3"/>
        <end position="262"/>
    </location>
</feature>
<comment type="caution">
    <text evidence="14">The sequence shown here is derived from an EMBL/GenBank/DDBJ whole genome shotgun (WGS) entry which is preliminary data.</text>
</comment>
<dbReference type="InterPro" id="IPR017926">
    <property type="entry name" value="GATASE"/>
</dbReference>
<dbReference type="InterPro" id="IPR029062">
    <property type="entry name" value="Class_I_gatase-like"/>
</dbReference>
<comment type="subunit">
    <text evidence="11">Homotetramer.</text>
</comment>
<evidence type="ECO:0000256" key="8">
    <source>
        <dbReference type="ARBA" id="ARBA00022962"/>
    </source>
</evidence>
<evidence type="ECO:0000259" key="13">
    <source>
        <dbReference type="Pfam" id="PF06418"/>
    </source>
</evidence>
<dbReference type="NCBIfam" id="TIGR00337">
    <property type="entry name" value="PyrG"/>
    <property type="match status" value="1"/>
</dbReference>
<feature type="binding site" evidence="11">
    <location>
        <position position="13"/>
    </location>
    <ligand>
        <name>UTP</name>
        <dbReference type="ChEBI" id="CHEBI:46398"/>
    </ligand>
</feature>
<dbReference type="PANTHER" id="PTHR11550:SF0">
    <property type="entry name" value="CTP SYNTHASE-RELATED"/>
    <property type="match status" value="1"/>
</dbReference>
<keyword evidence="6 11" id="KW-0067">ATP-binding</keyword>
<evidence type="ECO:0000256" key="4">
    <source>
        <dbReference type="ARBA" id="ARBA00022723"/>
    </source>
</evidence>
<feature type="binding site" evidence="11">
    <location>
        <position position="54"/>
    </location>
    <ligand>
        <name>L-glutamine</name>
        <dbReference type="ChEBI" id="CHEBI:58359"/>
    </ligand>
</feature>
<comment type="function">
    <text evidence="11">Catalyzes the ATP-dependent amination of UTP to CTP with either L-glutamine or ammonia as the source of nitrogen. Regulates intracellular CTP levels through interactions with the four ribonucleotide triphosphates.</text>
</comment>
<evidence type="ECO:0000313" key="15">
    <source>
        <dbReference type="Proteomes" id="UP000266622"/>
    </source>
</evidence>
<feature type="binding site" evidence="11">
    <location>
        <position position="219"/>
    </location>
    <ligand>
        <name>CTP</name>
        <dbReference type="ChEBI" id="CHEBI:37563"/>
        <note>allosteric inhibitor</note>
    </ligand>
</feature>
<dbReference type="InterPro" id="IPR033828">
    <property type="entry name" value="GATase1_CTP_Synthase"/>
</dbReference>
<protein>
    <recommendedName>
        <fullName evidence="11">CTP synthase</fullName>
        <ecNumber evidence="11">6.3.4.2</ecNumber>
    </recommendedName>
    <alternativeName>
        <fullName evidence="11">Cytidine 5'-triphosphate synthase</fullName>
    </alternativeName>
    <alternativeName>
        <fullName evidence="11">Cytidine triphosphate synthetase</fullName>
        <shortName evidence="11">CTP synthetase</shortName>
        <shortName evidence="11">CTPS</shortName>
    </alternativeName>
    <alternativeName>
        <fullName evidence="11">UTP--ammonia ligase</fullName>
    </alternativeName>
</protein>
<reference evidence="14 15" key="1">
    <citation type="journal article" date="2018" name="Syst. Appl. Microbiol.">
        <title>A new symbiotic nanoarchaeote (Candidatus Nanoclepta minutus) and its host (Zestosphaera tikiterensis gen. nov., sp. nov.) from a New Zealand hot spring.</title>
        <authorList>
            <person name="St John E."/>
            <person name="Liu Y."/>
            <person name="Podar M."/>
            <person name="Stott M.B."/>
            <person name="Meneghin J."/>
            <person name="Chen Z."/>
            <person name="Lagutin K."/>
            <person name="Mitchell K."/>
            <person name="Reysenbach A.L."/>
        </authorList>
    </citation>
    <scope>NUCLEOTIDE SEQUENCE [LARGE SCALE GENOMIC DNA]</scope>
    <source>
        <strain evidence="14">NZ3</strain>
    </source>
</reference>
<keyword evidence="3 11" id="KW-0436">Ligase</keyword>
<dbReference type="InterPro" id="IPR027417">
    <property type="entry name" value="P-loop_NTPase"/>
</dbReference>
<keyword evidence="4 11" id="KW-0479">Metal-binding</keyword>
<dbReference type="Proteomes" id="UP000266622">
    <property type="component" value="Unassembled WGS sequence"/>
</dbReference>
<dbReference type="NCBIfam" id="NF003792">
    <property type="entry name" value="PRK05380.1"/>
    <property type="match status" value="1"/>
</dbReference>
<dbReference type="HAMAP" id="MF_01227">
    <property type="entry name" value="PyrG"/>
    <property type="match status" value="1"/>
</dbReference>
<feature type="binding site" evidence="11">
    <location>
        <begin position="379"/>
        <end position="382"/>
    </location>
    <ligand>
        <name>L-glutamine</name>
        <dbReference type="ChEBI" id="CHEBI:58359"/>
    </ligand>
</feature>
<evidence type="ECO:0000256" key="9">
    <source>
        <dbReference type="ARBA" id="ARBA00022975"/>
    </source>
</evidence>
<comment type="catalytic activity">
    <reaction evidence="10 11">
        <text>UTP + L-glutamine + ATP + H2O = CTP + L-glutamate + ADP + phosphate + 2 H(+)</text>
        <dbReference type="Rhea" id="RHEA:26426"/>
        <dbReference type="ChEBI" id="CHEBI:15377"/>
        <dbReference type="ChEBI" id="CHEBI:15378"/>
        <dbReference type="ChEBI" id="CHEBI:29985"/>
        <dbReference type="ChEBI" id="CHEBI:30616"/>
        <dbReference type="ChEBI" id="CHEBI:37563"/>
        <dbReference type="ChEBI" id="CHEBI:43474"/>
        <dbReference type="ChEBI" id="CHEBI:46398"/>
        <dbReference type="ChEBI" id="CHEBI:58359"/>
        <dbReference type="ChEBI" id="CHEBI:456216"/>
        <dbReference type="EC" id="6.3.4.2"/>
    </reaction>
</comment>
<feature type="active site" evidence="11">
    <location>
        <position position="505"/>
    </location>
</feature>
<feature type="active site" evidence="11">
    <location>
        <position position="507"/>
    </location>
</feature>
<dbReference type="GO" id="GO:0046872">
    <property type="term" value="F:metal ion binding"/>
    <property type="evidence" value="ECO:0007669"/>
    <property type="project" value="UniProtKB-KW"/>
</dbReference>
<gene>
    <name evidence="11 14" type="primary">pyrG</name>
    <name evidence="14" type="ORF">BXU00_03075</name>
</gene>
<dbReference type="CDD" id="cd01746">
    <property type="entry name" value="GATase1_CTP_Synthase"/>
    <property type="match status" value="1"/>
</dbReference>
<comment type="catalytic activity">
    <reaction evidence="11">
        <text>UTP + NH4(+) + ATP = CTP + ADP + phosphate + 2 H(+)</text>
        <dbReference type="Rhea" id="RHEA:16597"/>
        <dbReference type="ChEBI" id="CHEBI:15378"/>
        <dbReference type="ChEBI" id="CHEBI:28938"/>
        <dbReference type="ChEBI" id="CHEBI:30616"/>
        <dbReference type="ChEBI" id="CHEBI:37563"/>
        <dbReference type="ChEBI" id="CHEBI:43474"/>
        <dbReference type="ChEBI" id="CHEBI:46398"/>
        <dbReference type="ChEBI" id="CHEBI:456216"/>
    </reaction>
</comment>
<feature type="binding site" evidence="11">
    <location>
        <begin position="183"/>
        <end position="188"/>
    </location>
    <ligand>
        <name>UTP</name>
        <dbReference type="ChEBI" id="CHEBI:46398"/>
    </ligand>
</feature>